<dbReference type="STRING" id="1129794.C427_2433"/>
<reference evidence="1 2" key="1">
    <citation type="journal article" date="2013" name="Genome Announc.">
        <title>Complete Genome Sequence of Glaciecola psychrophila Strain 170T.</title>
        <authorList>
            <person name="Yin J."/>
            <person name="Chen J."/>
            <person name="Liu G."/>
            <person name="Yu Y."/>
            <person name="Song L."/>
            <person name="Wang X."/>
            <person name="Qu X."/>
        </authorList>
    </citation>
    <scope>NUCLEOTIDE SEQUENCE [LARGE SCALE GENOMIC DNA]</scope>
    <source>
        <strain evidence="1 2">170</strain>
    </source>
</reference>
<dbReference type="PATRIC" id="fig|1129794.4.peg.2412"/>
<sequence length="49" mass="5682">MVTHESQEAIRLYGFYKQKILALSGGVLEQPDKYIKLMQTIERQINNGK</sequence>
<proteinExistence type="predicted"/>
<dbReference type="KEGG" id="gps:C427_2433"/>
<keyword evidence="2" id="KW-1185">Reference proteome</keyword>
<accession>K7A7N8</accession>
<evidence type="ECO:0000313" key="2">
    <source>
        <dbReference type="Proteomes" id="UP000011864"/>
    </source>
</evidence>
<name>K7A7N8_9ALTE</name>
<evidence type="ECO:0000313" key="1">
    <source>
        <dbReference type="EMBL" id="AGH44542.1"/>
    </source>
</evidence>
<dbReference type="Proteomes" id="UP000011864">
    <property type="component" value="Chromosome"/>
</dbReference>
<organism evidence="1 2">
    <name type="scientific">Paraglaciecola psychrophila 170</name>
    <dbReference type="NCBI Taxonomy" id="1129794"/>
    <lineage>
        <taxon>Bacteria</taxon>
        <taxon>Pseudomonadati</taxon>
        <taxon>Pseudomonadota</taxon>
        <taxon>Gammaproteobacteria</taxon>
        <taxon>Alteromonadales</taxon>
        <taxon>Alteromonadaceae</taxon>
        <taxon>Paraglaciecola</taxon>
    </lineage>
</organism>
<protein>
    <submittedName>
        <fullName evidence="1">Uncharacterized protein</fullName>
    </submittedName>
</protein>
<dbReference type="AlphaFoldDB" id="K7A7N8"/>
<dbReference type="HOGENOM" id="CLU_3138790_0_0_6"/>
<dbReference type="EMBL" id="CP003837">
    <property type="protein sequence ID" value="AGH44542.1"/>
    <property type="molecule type" value="Genomic_DNA"/>
</dbReference>
<gene>
    <name evidence="1" type="ORF">C427_2433</name>
</gene>